<dbReference type="Gene3D" id="3.30.450.20">
    <property type="entry name" value="PAS domain"/>
    <property type="match status" value="1"/>
</dbReference>
<keyword evidence="10 13" id="KW-0472">Membrane</keyword>
<dbReference type="SUPFAM" id="SSF55874">
    <property type="entry name" value="ATPase domain of HSP90 chaperone/DNA topoisomerase II/histidine kinase"/>
    <property type="match status" value="1"/>
</dbReference>
<evidence type="ECO:0000259" key="17">
    <source>
        <dbReference type="PROSITE" id="PS50113"/>
    </source>
</evidence>
<feature type="transmembrane region" description="Helical" evidence="13">
    <location>
        <begin position="337"/>
        <end position="358"/>
    </location>
</feature>
<dbReference type="Pfam" id="PF09084">
    <property type="entry name" value="NMT1"/>
    <property type="match status" value="1"/>
</dbReference>
<feature type="domain" description="PAS" evidence="16">
    <location>
        <begin position="375"/>
        <end position="446"/>
    </location>
</feature>
<evidence type="ECO:0000256" key="3">
    <source>
        <dbReference type="ARBA" id="ARBA00012438"/>
    </source>
</evidence>
<evidence type="ECO:0000256" key="7">
    <source>
        <dbReference type="ARBA" id="ARBA00022777"/>
    </source>
</evidence>
<evidence type="ECO:0000259" key="15">
    <source>
        <dbReference type="PROSITE" id="PS50110"/>
    </source>
</evidence>
<comment type="catalytic activity">
    <reaction evidence="1">
        <text>ATP + protein L-histidine = ADP + protein N-phospho-L-histidine.</text>
        <dbReference type="EC" id="2.7.13.3"/>
    </reaction>
</comment>
<dbReference type="SUPFAM" id="SSF53850">
    <property type="entry name" value="Periplasmic binding protein-like II"/>
    <property type="match status" value="1"/>
</dbReference>
<evidence type="ECO:0000256" key="2">
    <source>
        <dbReference type="ARBA" id="ARBA00004370"/>
    </source>
</evidence>
<dbReference type="InterPro" id="IPR035965">
    <property type="entry name" value="PAS-like_dom_sf"/>
</dbReference>
<evidence type="ECO:0000256" key="13">
    <source>
        <dbReference type="SAM" id="Phobius"/>
    </source>
</evidence>
<feature type="domain" description="Histidine kinase" evidence="14">
    <location>
        <begin position="511"/>
        <end position="738"/>
    </location>
</feature>
<evidence type="ECO:0000256" key="10">
    <source>
        <dbReference type="ARBA" id="ARBA00023136"/>
    </source>
</evidence>
<dbReference type="InterPro" id="IPR011006">
    <property type="entry name" value="CheY-like_superfamily"/>
</dbReference>
<keyword evidence="9" id="KW-0902">Two-component regulatory system</keyword>
<organism evidence="18 19">
    <name type="scientific">Desulfonema limicola</name>
    <dbReference type="NCBI Taxonomy" id="45656"/>
    <lineage>
        <taxon>Bacteria</taxon>
        <taxon>Pseudomonadati</taxon>
        <taxon>Thermodesulfobacteriota</taxon>
        <taxon>Desulfobacteria</taxon>
        <taxon>Desulfobacterales</taxon>
        <taxon>Desulfococcaceae</taxon>
        <taxon>Desulfonema</taxon>
    </lineage>
</organism>
<keyword evidence="8" id="KW-0067">ATP-binding</keyword>
<dbReference type="GO" id="GO:0005524">
    <property type="term" value="F:ATP binding"/>
    <property type="evidence" value="ECO:0007669"/>
    <property type="project" value="UniProtKB-KW"/>
</dbReference>
<dbReference type="SUPFAM" id="SSF47384">
    <property type="entry name" value="Homodimeric domain of signal transducing histidine kinase"/>
    <property type="match status" value="1"/>
</dbReference>
<dbReference type="EC" id="2.7.13.3" evidence="3"/>
<evidence type="ECO:0000256" key="9">
    <source>
        <dbReference type="ARBA" id="ARBA00023012"/>
    </source>
</evidence>
<dbReference type="GO" id="GO:0016020">
    <property type="term" value="C:membrane"/>
    <property type="evidence" value="ECO:0007669"/>
    <property type="project" value="UniProtKB-SubCell"/>
</dbReference>
<evidence type="ECO:0000256" key="6">
    <source>
        <dbReference type="ARBA" id="ARBA00022741"/>
    </source>
</evidence>
<dbReference type="InterPro" id="IPR000700">
    <property type="entry name" value="PAS-assoc_C"/>
</dbReference>
<comment type="subcellular location">
    <subcellularLocation>
        <location evidence="2">Membrane</location>
    </subcellularLocation>
</comment>
<dbReference type="InterPro" id="IPR036890">
    <property type="entry name" value="HATPase_C_sf"/>
</dbReference>
<dbReference type="NCBIfam" id="TIGR00229">
    <property type="entry name" value="sensory_box"/>
    <property type="match status" value="1"/>
</dbReference>
<dbReference type="InterPro" id="IPR000014">
    <property type="entry name" value="PAS"/>
</dbReference>
<dbReference type="Pfam" id="PF00512">
    <property type="entry name" value="HisKA"/>
    <property type="match status" value="1"/>
</dbReference>
<evidence type="ECO:0000259" key="16">
    <source>
        <dbReference type="PROSITE" id="PS50112"/>
    </source>
</evidence>
<dbReference type="RefSeq" id="WP_207692156.1">
    <property type="nucleotide sequence ID" value="NZ_CP061799.1"/>
</dbReference>
<dbReference type="PROSITE" id="PS50109">
    <property type="entry name" value="HIS_KIN"/>
    <property type="match status" value="1"/>
</dbReference>
<dbReference type="SMART" id="SM00448">
    <property type="entry name" value="REC"/>
    <property type="match status" value="1"/>
</dbReference>
<dbReference type="FunFam" id="1.10.287.130:FF:000038">
    <property type="entry name" value="Sensory transduction histidine kinase"/>
    <property type="match status" value="1"/>
</dbReference>
<dbReference type="SMART" id="SM00388">
    <property type="entry name" value="HisKA"/>
    <property type="match status" value="1"/>
</dbReference>
<keyword evidence="4 12" id="KW-0597">Phosphoprotein</keyword>
<dbReference type="InterPro" id="IPR015168">
    <property type="entry name" value="SsuA/THI5"/>
</dbReference>
<protein>
    <recommendedName>
        <fullName evidence="3">histidine kinase</fullName>
        <ecNumber evidence="3">2.7.13.3</ecNumber>
    </recommendedName>
</protein>
<evidence type="ECO:0000256" key="4">
    <source>
        <dbReference type="ARBA" id="ARBA00022553"/>
    </source>
</evidence>
<dbReference type="CDD" id="cd16922">
    <property type="entry name" value="HATPase_EvgS-ArcB-TorS-like"/>
    <property type="match status" value="1"/>
</dbReference>
<dbReference type="PRINTS" id="PR00344">
    <property type="entry name" value="BCTRLSENSOR"/>
</dbReference>
<gene>
    <name evidence="18" type="primary">tolR2</name>
    <name evidence="18" type="ORF">dnl_28160</name>
</gene>
<evidence type="ECO:0000256" key="11">
    <source>
        <dbReference type="ARBA" id="ARBA00023306"/>
    </source>
</evidence>
<keyword evidence="19" id="KW-1185">Reference proteome</keyword>
<dbReference type="Pfam" id="PF00072">
    <property type="entry name" value="Response_reg"/>
    <property type="match status" value="1"/>
</dbReference>
<dbReference type="Proteomes" id="UP000663720">
    <property type="component" value="Chromosome"/>
</dbReference>
<dbReference type="InterPro" id="IPR001789">
    <property type="entry name" value="Sig_transdc_resp-reg_receiver"/>
</dbReference>
<dbReference type="PANTHER" id="PTHR45339">
    <property type="entry name" value="HYBRID SIGNAL TRANSDUCTION HISTIDINE KINASE J"/>
    <property type="match status" value="1"/>
</dbReference>
<keyword evidence="13" id="KW-1133">Transmembrane helix</keyword>
<dbReference type="PROSITE" id="PS50112">
    <property type="entry name" value="PAS"/>
    <property type="match status" value="1"/>
</dbReference>
<feature type="domain" description="PAC" evidence="17">
    <location>
        <begin position="446"/>
        <end position="500"/>
    </location>
</feature>
<dbReference type="InterPro" id="IPR005467">
    <property type="entry name" value="His_kinase_dom"/>
</dbReference>
<dbReference type="SMART" id="SM00091">
    <property type="entry name" value="PAS"/>
    <property type="match status" value="1"/>
</dbReference>
<evidence type="ECO:0000256" key="1">
    <source>
        <dbReference type="ARBA" id="ARBA00000085"/>
    </source>
</evidence>
<dbReference type="PANTHER" id="PTHR45339:SF1">
    <property type="entry name" value="HYBRID SIGNAL TRANSDUCTION HISTIDINE KINASE J"/>
    <property type="match status" value="1"/>
</dbReference>
<dbReference type="Gene3D" id="3.30.565.10">
    <property type="entry name" value="Histidine kinase-like ATPase, C-terminal domain"/>
    <property type="match status" value="1"/>
</dbReference>
<keyword evidence="5" id="KW-0808">Transferase</keyword>
<dbReference type="PROSITE" id="PS50110">
    <property type="entry name" value="RESPONSE_REGULATORY"/>
    <property type="match status" value="1"/>
</dbReference>
<dbReference type="Pfam" id="PF02518">
    <property type="entry name" value="HATPase_c"/>
    <property type="match status" value="1"/>
</dbReference>
<proteinExistence type="predicted"/>
<dbReference type="SUPFAM" id="SSF52172">
    <property type="entry name" value="CheY-like"/>
    <property type="match status" value="1"/>
</dbReference>
<reference evidence="18" key="1">
    <citation type="journal article" date="2021" name="Microb. Physiol.">
        <title>Proteogenomic Insights into the Physiology of Marine, Sulfate-Reducing, Filamentous Desulfonema limicola and Desulfonema magnum.</title>
        <authorList>
            <person name="Schnaars V."/>
            <person name="Wohlbrand L."/>
            <person name="Scheve S."/>
            <person name="Hinrichs C."/>
            <person name="Reinhardt R."/>
            <person name="Rabus R."/>
        </authorList>
    </citation>
    <scope>NUCLEOTIDE SEQUENCE</scope>
    <source>
        <strain evidence="18">5ac10</strain>
    </source>
</reference>
<keyword evidence="11" id="KW-0131">Cell cycle</keyword>
<evidence type="ECO:0000256" key="5">
    <source>
        <dbReference type="ARBA" id="ARBA00022679"/>
    </source>
</evidence>
<sequence>MMFKNSFNKNLDEFKQIFIFILSTCYIIIASSTVYGGESVTLQLKWYHQFQFAGYYAALEKGYYREEGLDVIIKQGDVEIDSAEEVMEARADFGVSNSGILLHWLTGKPVKVLGVIFQHSPHVFITMKTSGILHPHDMAGRRIGLNKTPRDAELLAALLNEGVLLNQIYPPLGGKCTNSMYYDGSADASSAYITNEPYYLEQKGISYHIIKPITYGVDFYGDILFTSEEQLRKHPKRVRQFRTASLKGWEYAMQNQEELVDIIIKRYGSTKSREHLLYEAEKMQELILPKLVEIGHMNPGRWHHIAETFIRLNMAEPKYSLKGFMYNPDHDKTFEHLVYTIIAVCLGAVTGILILFMLNRKLRRDIEKRKQIEEKLSFQAMILEQIKDAIIATDIQGQITYANEAAALAVKKTPEEITGRNVHILGQDTLSGASQDEIIQNTLKFGKWHGRIVNIADNGTKTFLETRTWKIFDIKGNPKGMIGISTDITDIFKAKEEAEKANHAKSEFLANMSHEIRTPLNSVLGFSEILQNMVTDEKQKNFLNKIHSSGKTLLSLINDILDLSKIDAGKMDINFEPIDIKEIFLDIEFMFQDRFTSKGLEFIYEISHCFPGFLCLDKLRTRQILINLVGNALKFTETGKVVLRAYFLNPGNQEIKNKGKSSIVFEVEDTGIGISKDQQEIIFKSFCQQKGDYSKKYGGTGLGLTISKRLTEIMGGEIIVESEPGKGSIFRLIFPDPEIIVKRSVEHYEAADDNINIKFEPAAILIVDDNEANRELLKEYLSCFPFSLKMAESGEYAMGILEADREFDLVLADIIMPGMDGYTLNQRIKNNKNLKHIPVIAVTASAFKNDMEKLKENFEACLIKPFDKVKLISVLKKFLAYTTEQPGDDKFQTYEKENHGQSQVFSENELKNMPELLNIIEKKLLPEYSDVIEMFYIDDVTDFALQIIKAAEKYNIDILKAYGKGLHNASLNIDVDEIEKNLKDFPEIIEKIKIITGGIS</sequence>
<dbReference type="Gene3D" id="3.40.50.2300">
    <property type="match status" value="1"/>
</dbReference>
<accession>A0A975B8B3</accession>
<dbReference type="InterPro" id="IPR004358">
    <property type="entry name" value="Sig_transdc_His_kin-like_C"/>
</dbReference>
<evidence type="ECO:0000256" key="8">
    <source>
        <dbReference type="ARBA" id="ARBA00022840"/>
    </source>
</evidence>
<dbReference type="Gene3D" id="1.10.287.130">
    <property type="match status" value="1"/>
</dbReference>
<dbReference type="PROSITE" id="PS50113">
    <property type="entry name" value="PAC"/>
    <property type="match status" value="1"/>
</dbReference>
<evidence type="ECO:0000313" key="19">
    <source>
        <dbReference type="Proteomes" id="UP000663720"/>
    </source>
</evidence>
<evidence type="ECO:0000259" key="14">
    <source>
        <dbReference type="PROSITE" id="PS50109"/>
    </source>
</evidence>
<dbReference type="SMART" id="SM00387">
    <property type="entry name" value="HATPase_c"/>
    <property type="match status" value="1"/>
</dbReference>
<dbReference type="FunFam" id="3.30.565.10:FF:000010">
    <property type="entry name" value="Sensor histidine kinase RcsC"/>
    <property type="match status" value="1"/>
</dbReference>
<dbReference type="KEGG" id="dli:dnl_28160"/>
<dbReference type="GO" id="GO:0000155">
    <property type="term" value="F:phosphorelay sensor kinase activity"/>
    <property type="evidence" value="ECO:0007669"/>
    <property type="project" value="InterPro"/>
</dbReference>
<evidence type="ECO:0000313" key="18">
    <source>
        <dbReference type="EMBL" id="QTA80511.1"/>
    </source>
</evidence>
<keyword evidence="7" id="KW-0418">Kinase</keyword>
<dbReference type="Pfam" id="PF13426">
    <property type="entry name" value="PAS_9"/>
    <property type="match status" value="1"/>
</dbReference>
<dbReference type="CDD" id="cd00130">
    <property type="entry name" value="PAS"/>
    <property type="match status" value="1"/>
</dbReference>
<dbReference type="InterPro" id="IPR003594">
    <property type="entry name" value="HATPase_dom"/>
</dbReference>
<evidence type="ECO:0000256" key="12">
    <source>
        <dbReference type="PROSITE-ProRule" id="PRU00169"/>
    </source>
</evidence>
<dbReference type="CDD" id="cd00082">
    <property type="entry name" value="HisKA"/>
    <property type="match status" value="1"/>
</dbReference>
<dbReference type="AlphaFoldDB" id="A0A975B8B3"/>
<dbReference type="GO" id="GO:0006355">
    <property type="term" value="P:regulation of DNA-templated transcription"/>
    <property type="evidence" value="ECO:0007669"/>
    <property type="project" value="InterPro"/>
</dbReference>
<keyword evidence="13" id="KW-0812">Transmembrane</keyword>
<feature type="domain" description="Response regulatory" evidence="15">
    <location>
        <begin position="763"/>
        <end position="879"/>
    </location>
</feature>
<dbReference type="InterPro" id="IPR036097">
    <property type="entry name" value="HisK_dim/P_sf"/>
</dbReference>
<feature type="modified residue" description="4-aspartylphosphate" evidence="12">
    <location>
        <position position="813"/>
    </location>
</feature>
<dbReference type="InterPro" id="IPR003661">
    <property type="entry name" value="HisK_dim/P_dom"/>
</dbReference>
<dbReference type="EMBL" id="CP061799">
    <property type="protein sequence ID" value="QTA80511.1"/>
    <property type="molecule type" value="Genomic_DNA"/>
</dbReference>
<keyword evidence="6" id="KW-0547">Nucleotide-binding</keyword>
<name>A0A975B8B3_9BACT</name>
<dbReference type="Gene3D" id="3.40.190.10">
    <property type="entry name" value="Periplasmic binding protein-like II"/>
    <property type="match status" value="2"/>
</dbReference>
<dbReference type="SUPFAM" id="SSF55785">
    <property type="entry name" value="PYP-like sensor domain (PAS domain)"/>
    <property type="match status" value="1"/>
</dbReference>